<protein>
    <submittedName>
        <fullName evidence="2">Uncharacterized protein</fullName>
    </submittedName>
</protein>
<sequence length="113" mass="11427">ARRWARPRAVSGESSDTSARGGPAQPSLAQGAGRCERAGGGSAGGALAARARTCLRACPPACLRARLGAGSAVPHCLRAAFPLLPTVEPRWVPVAQPAVPSPLCLLLTVSLVP</sequence>
<dbReference type="EMBL" id="PPHD01009530">
    <property type="protein sequence ID" value="POI31140.1"/>
    <property type="molecule type" value="Genomic_DNA"/>
</dbReference>
<feature type="region of interest" description="Disordered" evidence="1">
    <location>
        <begin position="1"/>
        <end position="44"/>
    </location>
</feature>
<evidence type="ECO:0000313" key="2">
    <source>
        <dbReference type="EMBL" id="POI31140.1"/>
    </source>
</evidence>
<reference evidence="2 3" key="1">
    <citation type="submission" date="2018-01" db="EMBL/GenBank/DDBJ databases">
        <title>Comparison of the Chinese Bamboo Partridge and Red Junglefowl genome sequences highlights the importance of demography in genome evolution.</title>
        <authorList>
            <person name="Tiley G.P."/>
            <person name="Kimball R.T."/>
            <person name="Braun E.L."/>
            <person name="Burleigh J.G."/>
        </authorList>
    </citation>
    <scope>NUCLEOTIDE SEQUENCE [LARGE SCALE GENOMIC DNA]</scope>
    <source>
        <strain evidence="2">RTK389</strain>
        <tissue evidence="2">Blood</tissue>
    </source>
</reference>
<accession>A0A2P4T440</accession>
<proteinExistence type="predicted"/>
<feature type="non-terminal residue" evidence="2">
    <location>
        <position position="1"/>
    </location>
</feature>
<organism evidence="2 3">
    <name type="scientific">Bambusicola thoracicus</name>
    <name type="common">Chinese bamboo-partridge</name>
    <name type="synonym">Perdix thoracica</name>
    <dbReference type="NCBI Taxonomy" id="9083"/>
    <lineage>
        <taxon>Eukaryota</taxon>
        <taxon>Metazoa</taxon>
        <taxon>Chordata</taxon>
        <taxon>Craniata</taxon>
        <taxon>Vertebrata</taxon>
        <taxon>Euteleostomi</taxon>
        <taxon>Archelosauria</taxon>
        <taxon>Archosauria</taxon>
        <taxon>Dinosauria</taxon>
        <taxon>Saurischia</taxon>
        <taxon>Theropoda</taxon>
        <taxon>Coelurosauria</taxon>
        <taxon>Aves</taxon>
        <taxon>Neognathae</taxon>
        <taxon>Galloanserae</taxon>
        <taxon>Galliformes</taxon>
        <taxon>Phasianidae</taxon>
        <taxon>Perdicinae</taxon>
        <taxon>Bambusicola</taxon>
    </lineage>
</organism>
<comment type="caution">
    <text evidence="2">The sequence shown here is derived from an EMBL/GenBank/DDBJ whole genome shotgun (WGS) entry which is preliminary data.</text>
</comment>
<gene>
    <name evidence="2" type="ORF">CIB84_005108</name>
</gene>
<evidence type="ECO:0000313" key="3">
    <source>
        <dbReference type="Proteomes" id="UP000237246"/>
    </source>
</evidence>
<evidence type="ECO:0000256" key="1">
    <source>
        <dbReference type="SAM" id="MobiDB-lite"/>
    </source>
</evidence>
<dbReference type="Proteomes" id="UP000237246">
    <property type="component" value="Unassembled WGS sequence"/>
</dbReference>
<name>A0A2P4T440_BAMTH</name>
<keyword evidence="3" id="KW-1185">Reference proteome</keyword>
<dbReference type="AlphaFoldDB" id="A0A2P4T440"/>